<dbReference type="SUPFAM" id="SSF51445">
    <property type="entry name" value="(Trans)glycosidases"/>
    <property type="match status" value="1"/>
</dbReference>
<dbReference type="RefSeq" id="WP_128500997.1">
    <property type="nucleotide sequence ID" value="NZ_CP035107.1"/>
</dbReference>
<organism evidence="1 2">
    <name type="scientific">Ornithobacterium rhinotracheale</name>
    <dbReference type="NCBI Taxonomy" id="28251"/>
    <lineage>
        <taxon>Bacteria</taxon>
        <taxon>Pseudomonadati</taxon>
        <taxon>Bacteroidota</taxon>
        <taxon>Flavobacteriia</taxon>
        <taxon>Flavobacteriales</taxon>
        <taxon>Weeksellaceae</taxon>
        <taxon>Ornithobacterium</taxon>
    </lineage>
</organism>
<dbReference type="Gene3D" id="3.20.20.80">
    <property type="entry name" value="Glycosidases"/>
    <property type="match status" value="1"/>
</dbReference>
<protein>
    <submittedName>
        <fullName evidence="1">Uncharacterized protein</fullName>
    </submittedName>
</protein>
<dbReference type="OrthoDB" id="9805159at2"/>
<reference evidence="1 2" key="1">
    <citation type="submission" date="2019-01" db="EMBL/GenBank/DDBJ databases">
        <title>Whole Genome of Ornithobacterium rhinotracheale FARPER-174b.</title>
        <authorList>
            <person name="Tataje-Lavanda L.A."/>
            <person name="Montalvan A."/>
            <person name="Montesinos R."/>
            <person name="Zimic M."/>
            <person name="Fernandez-Sanchez M."/>
            <person name="Fernandez-Diaz M."/>
        </authorList>
    </citation>
    <scope>NUCLEOTIDE SEQUENCE [LARGE SCALE GENOMIC DNA]</scope>
    <source>
        <strain evidence="1 2">FARPER-174b</strain>
    </source>
</reference>
<dbReference type="Proteomes" id="UP000287701">
    <property type="component" value="Chromosome"/>
</dbReference>
<dbReference type="InterPro" id="IPR017853">
    <property type="entry name" value="GH"/>
</dbReference>
<name>A0A3R5UV78_ORNRH</name>
<proteinExistence type="predicted"/>
<evidence type="ECO:0000313" key="1">
    <source>
        <dbReference type="EMBL" id="QAR30509.1"/>
    </source>
</evidence>
<dbReference type="EMBL" id="CP035107">
    <property type="protein sequence ID" value="QAR30509.1"/>
    <property type="molecule type" value="Genomic_DNA"/>
</dbReference>
<accession>A0A3R5UV78</accession>
<gene>
    <name evidence="1" type="ORF">EQP59_03635</name>
</gene>
<evidence type="ECO:0000313" key="2">
    <source>
        <dbReference type="Proteomes" id="UP000287701"/>
    </source>
</evidence>
<dbReference type="AlphaFoldDB" id="A0A3R5UV78"/>
<sequence>MLLKALHTAYDAPPEWAKNAIWYQILVERFYNADPLNDPVLENIKGAWPSNLDETWRITPWTSDWYANAPTPLINYLCNSGMTKCKAEDMEEIFKGLLIN</sequence>